<keyword evidence="6" id="KW-1185">Reference proteome</keyword>
<dbReference type="RefSeq" id="XP_033669615.1">
    <property type="nucleotide sequence ID" value="XM_033812164.1"/>
</dbReference>
<dbReference type="GO" id="GO:0008716">
    <property type="term" value="F:D-alanine-D-alanine ligase activity"/>
    <property type="evidence" value="ECO:0007669"/>
    <property type="project" value="InterPro"/>
</dbReference>
<dbReference type="Proteomes" id="UP000799537">
    <property type="component" value="Unassembled WGS sequence"/>
</dbReference>
<proteinExistence type="inferred from homology"/>
<dbReference type="Pfam" id="PF07478">
    <property type="entry name" value="Dala_Dala_lig_C"/>
    <property type="match status" value="1"/>
</dbReference>
<protein>
    <recommendedName>
        <fullName evidence="4">ATP-grasp domain-containing protein</fullName>
    </recommendedName>
</protein>
<comment type="similarity">
    <text evidence="1">Belongs to the D-alanine--D-alanine ligase family.</text>
</comment>
<dbReference type="Gene3D" id="3.30.1490.20">
    <property type="entry name" value="ATP-grasp fold, A domain"/>
    <property type="match status" value="1"/>
</dbReference>
<organism evidence="5 6">
    <name type="scientific">Zasmidium cellare ATCC 36951</name>
    <dbReference type="NCBI Taxonomy" id="1080233"/>
    <lineage>
        <taxon>Eukaryota</taxon>
        <taxon>Fungi</taxon>
        <taxon>Dikarya</taxon>
        <taxon>Ascomycota</taxon>
        <taxon>Pezizomycotina</taxon>
        <taxon>Dothideomycetes</taxon>
        <taxon>Dothideomycetidae</taxon>
        <taxon>Mycosphaerellales</taxon>
        <taxon>Mycosphaerellaceae</taxon>
        <taxon>Zasmidium</taxon>
    </lineage>
</organism>
<dbReference type="GO" id="GO:0005524">
    <property type="term" value="F:ATP binding"/>
    <property type="evidence" value="ECO:0007669"/>
    <property type="project" value="UniProtKB-UniRule"/>
</dbReference>
<gene>
    <name evidence="5" type="ORF">M409DRAFT_52756</name>
</gene>
<keyword evidence="3" id="KW-0547">Nucleotide-binding</keyword>
<dbReference type="EMBL" id="ML993589">
    <property type="protein sequence ID" value="KAF2168726.1"/>
    <property type="molecule type" value="Genomic_DNA"/>
</dbReference>
<dbReference type="SUPFAM" id="SSF56059">
    <property type="entry name" value="Glutathione synthetase ATP-binding domain-like"/>
    <property type="match status" value="1"/>
</dbReference>
<keyword evidence="2" id="KW-0436">Ligase</keyword>
<sequence length="386" mass="41545">MAKAKGLTIALTYDLKSDYDPNNPDVPAETVAEFAEGETIIAIADALKSLGHLPVLVGNIFHLTTALAAGRHHQWDLAFNIAEGLRGSARVAQIPGLLEAYGVPCALSDARTMCLMHDKALTQVVLKDAGVLTAPSMLIKTEDTFDGLEHSQWMSTLGLKDHGGKGESFDLFVKLNAEGTSKGLCETSRARNAEAANRAVQSLRAQFPLKYVLVEQFLDGRELSVSLAGTGAKTEILGVTEMIWPHAGAVPFCTWVSKIEGEEGKDWIERAVNGREDSEVLKVERLAFRAWVAMGCRDGGRIDIRSKGWDCDAEPCVLEINAIAGLCPGWSDLPLAAERNGIGYAQMIEKFVESARQRVTVSWTSISPLTSPGASVLSGVTKLPGE</sequence>
<dbReference type="PROSITE" id="PS50975">
    <property type="entry name" value="ATP_GRASP"/>
    <property type="match status" value="1"/>
</dbReference>
<keyword evidence="3" id="KW-0067">ATP-binding</keyword>
<dbReference type="PANTHER" id="PTHR23132:SF23">
    <property type="entry name" value="D-ALANINE--D-ALANINE LIGASE B"/>
    <property type="match status" value="1"/>
</dbReference>
<evidence type="ECO:0000313" key="6">
    <source>
        <dbReference type="Proteomes" id="UP000799537"/>
    </source>
</evidence>
<evidence type="ECO:0000313" key="5">
    <source>
        <dbReference type="EMBL" id="KAF2168726.1"/>
    </source>
</evidence>
<dbReference type="Gene3D" id="3.30.470.20">
    <property type="entry name" value="ATP-grasp fold, B domain"/>
    <property type="match status" value="1"/>
</dbReference>
<dbReference type="InterPro" id="IPR011761">
    <property type="entry name" value="ATP-grasp"/>
</dbReference>
<feature type="domain" description="ATP-grasp" evidence="4">
    <location>
        <begin position="123"/>
        <end position="353"/>
    </location>
</feature>
<dbReference type="AlphaFoldDB" id="A0A6A6CTB7"/>
<evidence type="ECO:0000256" key="3">
    <source>
        <dbReference type="PROSITE-ProRule" id="PRU00409"/>
    </source>
</evidence>
<accession>A0A6A6CTB7</accession>
<evidence type="ECO:0000256" key="2">
    <source>
        <dbReference type="ARBA" id="ARBA00022598"/>
    </source>
</evidence>
<name>A0A6A6CTB7_ZASCE</name>
<dbReference type="InterPro" id="IPR011095">
    <property type="entry name" value="Dala_Dala_lig_C"/>
</dbReference>
<reference evidence="5" key="1">
    <citation type="journal article" date="2020" name="Stud. Mycol.">
        <title>101 Dothideomycetes genomes: a test case for predicting lifestyles and emergence of pathogens.</title>
        <authorList>
            <person name="Haridas S."/>
            <person name="Albert R."/>
            <person name="Binder M."/>
            <person name="Bloem J."/>
            <person name="Labutti K."/>
            <person name="Salamov A."/>
            <person name="Andreopoulos B."/>
            <person name="Baker S."/>
            <person name="Barry K."/>
            <person name="Bills G."/>
            <person name="Bluhm B."/>
            <person name="Cannon C."/>
            <person name="Castanera R."/>
            <person name="Culley D."/>
            <person name="Daum C."/>
            <person name="Ezra D."/>
            <person name="Gonzalez J."/>
            <person name="Henrissat B."/>
            <person name="Kuo A."/>
            <person name="Liang C."/>
            <person name="Lipzen A."/>
            <person name="Lutzoni F."/>
            <person name="Magnuson J."/>
            <person name="Mondo S."/>
            <person name="Nolan M."/>
            <person name="Ohm R."/>
            <person name="Pangilinan J."/>
            <person name="Park H.-J."/>
            <person name="Ramirez L."/>
            <person name="Alfaro M."/>
            <person name="Sun H."/>
            <person name="Tritt A."/>
            <person name="Yoshinaga Y."/>
            <person name="Zwiers L.-H."/>
            <person name="Turgeon B."/>
            <person name="Goodwin S."/>
            <person name="Spatafora J."/>
            <person name="Crous P."/>
            <person name="Grigoriev I."/>
        </authorList>
    </citation>
    <scope>NUCLEOTIDE SEQUENCE</scope>
    <source>
        <strain evidence="5">ATCC 36951</strain>
    </source>
</reference>
<dbReference type="PANTHER" id="PTHR23132">
    <property type="entry name" value="D-ALANINE--D-ALANINE LIGASE"/>
    <property type="match status" value="1"/>
</dbReference>
<dbReference type="GO" id="GO:0046872">
    <property type="term" value="F:metal ion binding"/>
    <property type="evidence" value="ECO:0007669"/>
    <property type="project" value="InterPro"/>
</dbReference>
<dbReference type="InterPro" id="IPR013815">
    <property type="entry name" value="ATP_grasp_subdomain_1"/>
</dbReference>
<evidence type="ECO:0000259" key="4">
    <source>
        <dbReference type="PROSITE" id="PS50975"/>
    </source>
</evidence>
<dbReference type="GeneID" id="54565436"/>
<evidence type="ECO:0000256" key="1">
    <source>
        <dbReference type="ARBA" id="ARBA00010871"/>
    </source>
</evidence>
<dbReference type="OrthoDB" id="2013972at2759"/>